<comment type="similarity">
    <text evidence="2 7">Belongs to the OMP decarboxylase family. Type 2 subfamily.</text>
</comment>
<evidence type="ECO:0000256" key="5">
    <source>
        <dbReference type="ARBA" id="ARBA00023239"/>
    </source>
</evidence>
<dbReference type="InterPro" id="IPR011060">
    <property type="entry name" value="RibuloseP-bd_barrel"/>
</dbReference>
<keyword evidence="11" id="KW-1185">Reference proteome</keyword>
<dbReference type="CDD" id="cd04725">
    <property type="entry name" value="OMP_decarboxylase_like"/>
    <property type="match status" value="1"/>
</dbReference>
<dbReference type="EC" id="4.1.1.23" evidence="7"/>
<sequence>MSDDRGAVPAPGHSWGHRLRSAIGARGRLCVGIDPHPSLLRAWGLPESAEGVEAFSEICVEAFVGEVALVKPQVAFFEVYGSAGYAVLERTISVVRSAGTLVVADAKRGDIGSTMAAYAQSWLGEGSPLVSDAVTASPYLGFGALDPALSLASETGRGVFVLARTSNPEGGGLQGARVTESSESSQLSASTPHEVSVAQSVVDDAAAYNRDGNDTVGLVVGATRGHGLNLSEFSGPILAPGLGAQGATVADLAEIFYDSRELLLPNTSRDVLRHGPSVSALREAAERVRDEVEAGLA</sequence>
<feature type="domain" description="Orotidine 5'-phosphate decarboxylase" evidence="9">
    <location>
        <begin position="28"/>
        <end position="284"/>
    </location>
</feature>
<dbReference type="PANTHER" id="PTHR43375">
    <property type="entry name" value="OROTIDINE 5'-PHOSPHATE DECARBOXYLASE"/>
    <property type="match status" value="1"/>
</dbReference>
<keyword evidence="5 7" id="KW-0456">Lyase</keyword>
<dbReference type="InterPro" id="IPR018089">
    <property type="entry name" value="OMPdecase_AS"/>
</dbReference>
<evidence type="ECO:0000256" key="6">
    <source>
        <dbReference type="ARBA" id="ARBA00049157"/>
    </source>
</evidence>
<dbReference type="SUPFAM" id="SSF51366">
    <property type="entry name" value="Ribulose-phoshate binding barrel"/>
    <property type="match status" value="1"/>
</dbReference>
<evidence type="ECO:0000256" key="4">
    <source>
        <dbReference type="ARBA" id="ARBA00022975"/>
    </source>
</evidence>
<reference evidence="11" key="1">
    <citation type="journal article" date="2019" name="Int. J. Syst. Evol. Microbiol.">
        <title>The Global Catalogue of Microorganisms (GCM) 10K type strain sequencing project: providing services to taxonomists for standard genome sequencing and annotation.</title>
        <authorList>
            <consortium name="The Broad Institute Genomics Platform"/>
            <consortium name="The Broad Institute Genome Sequencing Center for Infectious Disease"/>
            <person name="Wu L."/>
            <person name="Ma J."/>
        </authorList>
    </citation>
    <scope>NUCLEOTIDE SEQUENCE [LARGE SCALE GENOMIC DNA]</scope>
    <source>
        <strain evidence="11">CCUG 54520</strain>
    </source>
</reference>
<dbReference type="InterPro" id="IPR001754">
    <property type="entry name" value="OMPdeCOase_dom"/>
</dbReference>
<dbReference type="Gene3D" id="3.20.20.70">
    <property type="entry name" value="Aldolase class I"/>
    <property type="match status" value="1"/>
</dbReference>
<dbReference type="HAMAP" id="MF_01215">
    <property type="entry name" value="OMPdecase_type2"/>
    <property type="match status" value="1"/>
</dbReference>
<dbReference type="InterPro" id="IPR011995">
    <property type="entry name" value="OMPdecase_type-2"/>
</dbReference>
<comment type="catalytic activity">
    <reaction evidence="6 7">
        <text>orotidine 5'-phosphate + H(+) = UMP + CO2</text>
        <dbReference type="Rhea" id="RHEA:11596"/>
        <dbReference type="ChEBI" id="CHEBI:15378"/>
        <dbReference type="ChEBI" id="CHEBI:16526"/>
        <dbReference type="ChEBI" id="CHEBI:57538"/>
        <dbReference type="ChEBI" id="CHEBI:57865"/>
        <dbReference type="EC" id="4.1.1.23"/>
    </reaction>
</comment>
<gene>
    <name evidence="7 10" type="primary">pyrF</name>
    <name evidence="10" type="ORF">ACFO6S_03175</name>
</gene>
<dbReference type="RefSeq" id="WP_378414105.1">
    <property type="nucleotide sequence ID" value="NZ_JBHSFO010000002.1"/>
</dbReference>
<dbReference type="PROSITE" id="PS00156">
    <property type="entry name" value="OMPDECASE"/>
    <property type="match status" value="1"/>
</dbReference>
<keyword evidence="4 7" id="KW-0665">Pyrimidine biosynthesis</keyword>
<evidence type="ECO:0000256" key="3">
    <source>
        <dbReference type="ARBA" id="ARBA00022793"/>
    </source>
</evidence>
<evidence type="ECO:0000313" key="10">
    <source>
        <dbReference type="EMBL" id="MFC4602690.1"/>
    </source>
</evidence>
<name>A0ABV9FP97_9NOCA</name>
<proteinExistence type="inferred from homology"/>
<protein>
    <recommendedName>
        <fullName evidence="7">Orotidine 5'-phosphate decarboxylase</fullName>
        <ecNumber evidence="7">4.1.1.23</ecNumber>
    </recommendedName>
    <alternativeName>
        <fullName evidence="7">OMP decarboxylase</fullName>
        <shortName evidence="7">OMPDCase</shortName>
        <shortName evidence="7">OMPdecase</shortName>
    </alternativeName>
</protein>
<dbReference type="GO" id="GO:0004590">
    <property type="term" value="F:orotidine-5'-phosphate decarboxylase activity"/>
    <property type="evidence" value="ECO:0007669"/>
    <property type="project" value="UniProtKB-EC"/>
</dbReference>
<evidence type="ECO:0000256" key="8">
    <source>
        <dbReference type="SAM" id="MobiDB-lite"/>
    </source>
</evidence>
<dbReference type="Proteomes" id="UP001595914">
    <property type="component" value="Unassembled WGS sequence"/>
</dbReference>
<organism evidence="10 11">
    <name type="scientific">Rhodococcus kronopolitis</name>
    <dbReference type="NCBI Taxonomy" id="1460226"/>
    <lineage>
        <taxon>Bacteria</taxon>
        <taxon>Bacillati</taxon>
        <taxon>Actinomycetota</taxon>
        <taxon>Actinomycetes</taxon>
        <taxon>Mycobacteriales</taxon>
        <taxon>Nocardiaceae</taxon>
        <taxon>Rhodococcus</taxon>
    </lineage>
</organism>
<evidence type="ECO:0000256" key="7">
    <source>
        <dbReference type="HAMAP-Rule" id="MF_01215"/>
    </source>
</evidence>
<accession>A0ABV9FP97</accession>
<dbReference type="EMBL" id="JBHSFO010000002">
    <property type="protein sequence ID" value="MFC4602690.1"/>
    <property type="molecule type" value="Genomic_DNA"/>
</dbReference>
<comment type="pathway">
    <text evidence="1 7">Pyrimidine metabolism; UMP biosynthesis via de novo pathway; UMP from orotate: step 2/2.</text>
</comment>
<feature type="region of interest" description="Disordered" evidence="8">
    <location>
        <begin position="170"/>
        <end position="192"/>
    </location>
</feature>
<dbReference type="NCBIfam" id="TIGR02127">
    <property type="entry name" value="pyrF_sub2"/>
    <property type="match status" value="1"/>
</dbReference>
<dbReference type="SMART" id="SM00934">
    <property type="entry name" value="OMPdecase"/>
    <property type="match status" value="1"/>
</dbReference>
<feature type="compositionally biased region" description="Low complexity" evidence="8">
    <location>
        <begin position="181"/>
        <end position="192"/>
    </location>
</feature>
<dbReference type="InterPro" id="IPR013785">
    <property type="entry name" value="Aldolase_TIM"/>
</dbReference>
<dbReference type="Pfam" id="PF00215">
    <property type="entry name" value="OMPdecase"/>
    <property type="match status" value="1"/>
</dbReference>
<comment type="caution">
    <text evidence="10">The sequence shown here is derived from an EMBL/GenBank/DDBJ whole genome shotgun (WGS) entry which is preliminary data.</text>
</comment>
<dbReference type="PANTHER" id="PTHR43375:SF1">
    <property type="entry name" value="OROTIDINE 5'-PHOSPHATE DECARBOXYLASE"/>
    <property type="match status" value="1"/>
</dbReference>
<keyword evidence="3 7" id="KW-0210">Decarboxylase</keyword>
<evidence type="ECO:0000256" key="1">
    <source>
        <dbReference type="ARBA" id="ARBA00004861"/>
    </source>
</evidence>
<evidence type="ECO:0000313" key="11">
    <source>
        <dbReference type="Proteomes" id="UP001595914"/>
    </source>
</evidence>
<feature type="active site" description="Proton donor" evidence="7">
    <location>
        <position position="107"/>
    </location>
</feature>
<evidence type="ECO:0000259" key="9">
    <source>
        <dbReference type="SMART" id="SM00934"/>
    </source>
</evidence>
<evidence type="ECO:0000256" key="2">
    <source>
        <dbReference type="ARBA" id="ARBA00008847"/>
    </source>
</evidence>